<feature type="domain" description="Gfd2/YDR514C-like C-terminal" evidence="1">
    <location>
        <begin position="295"/>
        <end position="497"/>
    </location>
</feature>
<dbReference type="InterPro" id="IPR036397">
    <property type="entry name" value="RNaseH_sf"/>
</dbReference>
<evidence type="ECO:0000313" key="3">
    <source>
        <dbReference type="Proteomes" id="UP000002499"/>
    </source>
</evidence>
<keyword evidence="3" id="KW-1185">Reference proteome</keyword>
<gene>
    <name evidence="2" type="ORF">MAC_00381</name>
</gene>
<proteinExistence type="predicted"/>
<dbReference type="eggNOG" id="ENOG502S9V8">
    <property type="taxonomic scope" value="Eukaryota"/>
</dbReference>
<dbReference type="PANTHER" id="PTHR28083:SF1">
    <property type="entry name" value="GOOD FOR FULL DBP5 ACTIVITY PROTEIN 2"/>
    <property type="match status" value="1"/>
</dbReference>
<protein>
    <submittedName>
        <fullName evidence="2">QDE-2-interacting protein</fullName>
    </submittedName>
</protein>
<dbReference type="KEGG" id="maw:19244692"/>
<dbReference type="GO" id="GO:0003676">
    <property type="term" value="F:nucleic acid binding"/>
    <property type="evidence" value="ECO:0007669"/>
    <property type="project" value="InterPro"/>
</dbReference>
<name>E9DRL2_METAQ</name>
<evidence type="ECO:0000313" key="2">
    <source>
        <dbReference type="EMBL" id="EFY93890.1"/>
    </source>
</evidence>
<dbReference type="Gene3D" id="3.30.420.10">
    <property type="entry name" value="Ribonuclease H-like superfamily/Ribonuclease H"/>
    <property type="match status" value="1"/>
</dbReference>
<dbReference type="GeneID" id="19244692"/>
<dbReference type="GO" id="GO:0005634">
    <property type="term" value="C:nucleus"/>
    <property type="evidence" value="ECO:0007669"/>
    <property type="project" value="TreeGrafter"/>
</dbReference>
<dbReference type="OMA" id="CVDVESY"/>
<dbReference type="InterPro" id="IPR040151">
    <property type="entry name" value="Gfd2/YDR514C-like"/>
</dbReference>
<evidence type="ECO:0000259" key="1">
    <source>
        <dbReference type="Pfam" id="PF21762"/>
    </source>
</evidence>
<dbReference type="STRING" id="655827.E9DRL2"/>
<dbReference type="AlphaFoldDB" id="E9DRL2"/>
<dbReference type="Pfam" id="PF21762">
    <property type="entry name" value="DEDDh_C"/>
    <property type="match status" value="1"/>
</dbReference>
<dbReference type="PANTHER" id="PTHR28083">
    <property type="entry name" value="GOOD FOR FULL DBP5 ACTIVITY PROTEIN 2"/>
    <property type="match status" value="1"/>
</dbReference>
<dbReference type="EMBL" id="GL698470">
    <property type="protein sequence ID" value="EFY93890.1"/>
    <property type="molecule type" value="Genomic_DNA"/>
</dbReference>
<dbReference type="InterPro" id="IPR012337">
    <property type="entry name" value="RNaseH-like_sf"/>
</dbReference>
<dbReference type="OrthoDB" id="5953249at2759"/>
<accession>E9DRL2</accession>
<dbReference type="InterPro" id="IPR048519">
    <property type="entry name" value="Gfd2/YDR514C-like_C"/>
</dbReference>
<dbReference type="InParanoid" id="E9DRL2"/>
<organism evidence="3">
    <name type="scientific">Metarhizium acridum (strain CQMa 102)</name>
    <dbReference type="NCBI Taxonomy" id="655827"/>
    <lineage>
        <taxon>Eukaryota</taxon>
        <taxon>Fungi</taxon>
        <taxon>Dikarya</taxon>
        <taxon>Ascomycota</taxon>
        <taxon>Pezizomycotina</taxon>
        <taxon>Sordariomycetes</taxon>
        <taxon>Hypocreomycetidae</taxon>
        <taxon>Hypocreales</taxon>
        <taxon>Clavicipitaceae</taxon>
        <taxon>Metarhizium</taxon>
    </lineage>
</organism>
<dbReference type="RefSeq" id="XP_007806721.1">
    <property type="nucleotide sequence ID" value="XM_007808530.1"/>
</dbReference>
<dbReference type="HOGENOM" id="CLU_016815_4_0_1"/>
<dbReference type="Proteomes" id="UP000002499">
    <property type="component" value="Unassembled WGS sequence"/>
</dbReference>
<dbReference type="SUPFAM" id="SSF53098">
    <property type="entry name" value="Ribonuclease H-like"/>
    <property type="match status" value="1"/>
</dbReference>
<sequence>MNEIMADDNLDARLGKLQDILGKKITLDLAGRRDSRVMPSSCENLVPSWEDEHLDLKMRRHETSNGYGAETAAYMANPVKSPDPYKDIDSATLKIGQPVDEEISFCPWHAVVHYPARFIGKANKPRAQPFFDRVLEGKTWDFFYLHDPAEPEQKPCLLVPTAQFVAFLEGVNQILTTELVIPAGPNKRLFDLHFGVGGTPRPRYLLRSRDQKKLHIDEWPAAQEEDLRAYKDAADVHRELWVSEWKKTKQHSFPDNRGGSYRAEKKREARLQMLSQTQLFLGLQGARDPPGKPVMFICVDVEAIEAAPNPVSEIGIAVLNSEHLKDIAAGPSGANWWDFIEAHHVRVKEYAGLVNFRFVQGCPNNFDFGFVPIISLPLGTDMLILTGSRKSVFPRRAELVDTLNATFAKYANGTHDVVLVGHDIKSDIKYLSTIGFPVNQLPGLIGNVDTQAIYRAWKDGTRSPSLGSVLVDLDIRYKNLHNAGNDAVYTLRAMVAIAVVGLHPEQDAQLLEPS</sequence>
<reference evidence="2 3" key="1">
    <citation type="journal article" date="2011" name="PLoS Genet.">
        <title>Genome sequencing and comparative transcriptomics of the model entomopathogenic fungi Metarhizium anisopliae and M. acridum.</title>
        <authorList>
            <person name="Gao Q."/>
            <person name="Jin K."/>
            <person name="Ying S.H."/>
            <person name="Zhang Y."/>
            <person name="Xiao G."/>
            <person name="Shang Y."/>
            <person name="Duan Z."/>
            <person name="Hu X."/>
            <person name="Xie X.Q."/>
            <person name="Zhou G."/>
            <person name="Peng G."/>
            <person name="Luo Z."/>
            <person name="Huang W."/>
            <person name="Wang B."/>
            <person name="Fang W."/>
            <person name="Wang S."/>
            <person name="Zhong Y."/>
            <person name="Ma L.J."/>
            <person name="St Leger R.J."/>
            <person name="Zhao G.P."/>
            <person name="Pei Y."/>
            <person name="Feng M.G."/>
            <person name="Xia Y."/>
            <person name="Wang C."/>
        </authorList>
    </citation>
    <scope>NUCLEOTIDE SEQUENCE [LARGE SCALE GENOMIC DNA]</scope>
    <source>
        <strain evidence="2 3">CQMa 102</strain>
    </source>
</reference>